<proteinExistence type="predicted"/>
<sequence>MSVIGIKSKLFSGDYEDILVTGVSGELPFTIEIDNKVILEETYFADSS</sequence>
<gene>
    <name evidence="1" type="ORF">EZS27_023670</name>
</gene>
<dbReference type="EMBL" id="SNRY01002009">
    <property type="protein sequence ID" value="KAA6327345.1"/>
    <property type="molecule type" value="Genomic_DNA"/>
</dbReference>
<feature type="non-terminal residue" evidence="1">
    <location>
        <position position="48"/>
    </location>
</feature>
<name>A0A5J4R165_9ZZZZ</name>
<accession>A0A5J4R165</accession>
<reference evidence="1" key="1">
    <citation type="submission" date="2019-03" db="EMBL/GenBank/DDBJ databases">
        <title>Single cell metagenomics reveals metabolic interactions within the superorganism composed of flagellate Streblomastix strix and complex community of Bacteroidetes bacteria on its surface.</title>
        <authorList>
            <person name="Treitli S.C."/>
            <person name="Kolisko M."/>
            <person name="Husnik F."/>
            <person name="Keeling P."/>
            <person name="Hampl V."/>
        </authorList>
    </citation>
    <scope>NUCLEOTIDE SEQUENCE</scope>
    <source>
        <strain evidence="1">STM</strain>
    </source>
</reference>
<protein>
    <submittedName>
        <fullName evidence="1">Uncharacterized protein</fullName>
    </submittedName>
</protein>
<dbReference type="AlphaFoldDB" id="A0A5J4R165"/>
<comment type="caution">
    <text evidence="1">The sequence shown here is derived from an EMBL/GenBank/DDBJ whole genome shotgun (WGS) entry which is preliminary data.</text>
</comment>
<organism evidence="1">
    <name type="scientific">termite gut metagenome</name>
    <dbReference type="NCBI Taxonomy" id="433724"/>
    <lineage>
        <taxon>unclassified sequences</taxon>
        <taxon>metagenomes</taxon>
        <taxon>organismal metagenomes</taxon>
    </lineage>
</organism>
<evidence type="ECO:0000313" key="1">
    <source>
        <dbReference type="EMBL" id="KAA6327345.1"/>
    </source>
</evidence>